<keyword evidence="2" id="KW-1185">Reference proteome</keyword>
<proteinExistence type="predicted"/>
<sequence length="228" mass="25990">MSHLIPSQVMLYDHIRNSILTHAALVNPSTNRRLELITCLDQCGDWEVRVVLLTPEPCECRILAHADSSVSEIAAMQDLLYDLQLDSGRMLRGRRVGEVFNIDEGAENVSGDMEMNGRGPVGKGRGPGVRLGCQRFTMAIAPELRDPRGEWVNGRHYDRDDDTEFISPRTRVDRRVDYDRRARHTNEEQHLTEASSVTNRAYYGYDWPSGPTLWPDLADATYEVNFWV</sequence>
<organism evidence="1 2">
    <name type="scientific">Decorospora gaudefroyi</name>
    <dbReference type="NCBI Taxonomy" id="184978"/>
    <lineage>
        <taxon>Eukaryota</taxon>
        <taxon>Fungi</taxon>
        <taxon>Dikarya</taxon>
        <taxon>Ascomycota</taxon>
        <taxon>Pezizomycotina</taxon>
        <taxon>Dothideomycetes</taxon>
        <taxon>Pleosporomycetidae</taxon>
        <taxon>Pleosporales</taxon>
        <taxon>Pleosporineae</taxon>
        <taxon>Pleosporaceae</taxon>
        <taxon>Decorospora</taxon>
    </lineage>
</organism>
<accession>A0A6A5K1J0</accession>
<evidence type="ECO:0000313" key="1">
    <source>
        <dbReference type="EMBL" id="KAF1828294.1"/>
    </source>
</evidence>
<reference evidence="1" key="1">
    <citation type="submission" date="2020-01" db="EMBL/GenBank/DDBJ databases">
        <authorList>
            <consortium name="DOE Joint Genome Institute"/>
            <person name="Haridas S."/>
            <person name="Albert R."/>
            <person name="Binder M."/>
            <person name="Bloem J."/>
            <person name="Labutti K."/>
            <person name="Salamov A."/>
            <person name="Andreopoulos B."/>
            <person name="Baker S.E."/>
            <person name="Barry K."/>
            <person name="Bills G."/>
            <person name="Bluhm B.H."/>
            <person name="Cannon C."/>
            <person name="Castanera R."/>
            <person name="Culley D.E."/>
            <person name="Daum C."/>
            <person name="Ezra D."/>
            <person name="Gonzalez J.B."/>
            <person name="Henrissat B."/>
            <person name="Kuo A."/>
            <person name="Liang C."/>
            <person name="Lipzen A."/>
            <person name="Lutzoni F."/>
            <person name="Magnuson J."/>
            <person name="Mondo S."/>
            <person name="Nolan M."/>
            <person name="Ohm R."/>
            <person name="Pangilinan J."/>
            <person name="Park H.-J."/>
            <person name="Ramirez L."/>
            <person name="Alfaro M."/>
            <person name="Sun H."/>
            <person name="Tritt A."/>
            <person name="Yoshinaga Y."/>
            <person name="Zwiers L.-H."/>
            <person name="Turgeon B.G."/>
            <person name="Goodwin S.B."/>
            <person name="Spatafora J.W."/>
            <person name="Crous P.W."/>
            <person name="Grigoriev I.V."/>
        </authorList>
    </citation>
    <scope>NUCLEOTIDE SEQUENCE</scope>
    <source>
        <strain evidence="1">P77</strain>
    </source>
</reference>
<name>A0A6A5K1J0_9PLEO</name>
<dbReference type="AlphaFoldDB" id="A0A6A5K1J0"/>
<gene>
    <name evidence="1" type="ORF">BDW02DRAFT_635262</name>
</gene>
<protein>
    <submittedName>
        <fullName evidence="1">Uncharacterized protein</fullName>
    </submittedName>
</protein>
<dbReference type="Proteomes" id="UP000800040">
    <property type="component" value="Unassembled WGS sequence"/>
</dbReference>
<evidence type="ECO:0000313" key="2">
    <source>
        <dbReference type="Proteomes" id="UP000800040"/>
    </source>
</evidence>
<dbReference type="EMBL" id="ML975580">
    <property type="protein sequence ID" value="KAF1828294.1"/>
    <property type="molecule type" value="Genomic_DNA"/>
</dbReference>